<keyword evidence="3" id="KW-1185">Reference proteome</keyword>
<proteinExistence type="predicted"/>
<organism evidence="2 3">
    <name type="scientific">Strongylus vulgaris</name>
    <name type="common">Blood worm</name>
    <dbReference type="NCBI Taxonomy" id="40348"/>
    <lineage>
        <taxon>Eukaryota</taxon>
        <taxon>Metazoa</taxon>
        <taxon>Ecdysozoa</taxon>
        <taxon>Nematoda</taxon>
        <taxon>Chromadorea</taxon>
        <taxon>Rhabditida</taxon>
        <taxon>Rhabditina</taxon>
        <taxon>Rhabditomorpha</taxon>
        <taxon>Strongyloidea</taxon>
        <taxon>Strongylidae</taxon>
        <taxon>Strongylus</taxon>
    </lineage>
</organism>
<evidence type="ECO:0000313" key="3">
    <source>
        <dbReference type="Proteomes" id="UP000270094"/>
    </source>
</evidence>
<dbReference type="Proteomes" id="UP000270094">
    <property type="component" value="Unassembled WGS sequence"/>
</dbReference>
<sequence length="58" mass="5703">MLVLCIVSPLSVEDIVRELAGSPIAAHGHGLPSTAAWAGVAGSIMGPFACVAAAAPFT</sequence>
<gene>
    <name evidence="2" type="ORF">SVUK_LOCUS5396</name>
</gene>
<dbReference type="EMBL" id="UYYB01015896">
    <property type="protein sequence ID" value="VDM70398.1"/>
    <property type="molecule type" value="Genomic_DNA"/>
</dbReference>
<accession>A0A3P7KS48</accession>
<keyword evidence="1" id="KW-1133">Transmembrane helix</keyword>
<name>A0A3P7KS48_STRVU</name>
<evidence type="ECO:0000313" key="2">
    <source>
        <dbReference type="EMBL" id="VDM70398.1"/>
    </source>
</evidence>
<dbReference type="AlphaFoldDB" id="A0A3P7KS48"/>
<protein>
    <submittedName>
        <fullName evidence="2">Uncharacterized protein</fullName>
    </submittedName>
</protein>
<keyword evidence="1" id="KW-0812">Transmembrane</keyword>
<feature type="transmembrane region" description="Helical" evidence="1">
    <location>
        <begin position="36"/>
        <end position="57"/>
    </location>
</feature>
<keyword evidence="1" id="KW-0472">Membrane</keyword>
<reference evidence="2 3" key="1">
    <citation type="submission" date="2018-11" db="EMBL/GenBank/DDBJ databases">
        <authorList>
            <consortium name="Pathogen Informatics"/>
        </authorList>
    </citation>
    <scope>NUCLEOTIDE SEQUENCE [LARGE SCALE GENOMIC DNA]</scope>
</reference>
<evidence type="ECO:0000256" key="1">
    <source>
        <dbReference type="SAM" id="Phobius"/>
    </source>
</evidence>